<comment type="caution">
    <text evidence="2">The sequence shown here is derived from an EMBL/GenBank/DDBJ whole genome shotgun (WGS) entry which is preliminary data.</text>
</comment>
<accession>X1EH22</accession>
<gene>
    <name evidence="2" type="ORF">S03H2_21730</name>
</gene>
<sequence length="68" mass="7698">HQTKVRPGLEPELIERFGHPGRGSVSSRETDFEKTAEEMGDAEYRREQNDGDSHTDHILPHAHKPPIA</sequence>
<reference evidence="2" key="1">
    <citation type="journal article" date="2014" name="Front. Microbiol.">
        <title>High frequency of phylogenetically diverse reductive dehalogenase-homologous genes in deep subseafloor sedimentary metagenomes.</title>
        <authorList>
            <person name="Kawai M."/>
            <person name="Futagami T."/>
            <person name="Toyoda A."/>
            <person name="Takaki Y."/>
            <person name="Nishi S."/>
            <person name="Hori S."/>
            <person name="Arai W."/>
            <person name="Tsubouchi T."/>
            <person name="Morono Y."/>
            <person name="Uchiyama I."/>
            <person name="Ito T."/>
            <person name="Fujiyama A."/>
            <person name="Inagaki F."/>
            <person name="Takami H."/>
        </authorList>
    </citation>
    <scope>NUCLEOTIDE SEQUENCE</scope>
    <source>
        <strain evidence="2">Expedition CK06-06</strain>
    </source>
</reference>
<feature type="region of interest" description="Disordered" evidence="1">
    <location>
        <begin position="1"/>
        <end position="68"/>
    </location>
</feature>
<dbReference type="EMBL" id="BARU01011602">
    <property type="protein sequence ID" value="GAH31897.1"/>
    <property type="molecule type" value="Genomic_DNA"/>
</dbReference>
<feature type="compositionally biased region" description="Basic and acidic residues" evidence="1">
    <location>
        <begin position="28"/>
        <end position="59"/>
    </location>
</feature>
<feature type="compositionally biased region" description="Basic and acidic residues" evidence="1">
    <location>
        <begin position="7"/>
        <end position="18"/>
    </location>
</feature>
<organism evidence="2">
    <name type="scientific">marine sediment metagenome</name>
    <dbReference type="NCBI Taxonomy" id="412755"/>
    <lineage>
        <taxon>unclassified sequences</taxon>
        <taxon>metagenomes</taxon>
        <taxon>ecological metagenomes</taxon>
    </lineage>
</organism>
<name>X1EH22_9ZZZZ</name>
<evidence type="ECO:0000256" key="1">
    <source>
        <dbReference type="SAM" id="MobiDB-lite"/>
    </source>
</evidence>
<protein>
    <submittedName>
        <fullName evidence="2">Uncharacterized protein</fullName>
    </submittedName>
</protein>
<feature type="non-terminal residue" evidence="2">
    <location>
        <position position="1"/>
    </location>
</feature>
<proteinExistence type="predicted"/>
<dbReference type="AlphaFoldDB" id="X1EH22"/>
<evidence type="ECO:0000313" key="2">
    <source>
        <dbReference type="EMBL" id="GAH31897.1"/>
    </source>
</evidence>